<dbReference type="AlphaFoldDB" id="A0A0R3NEZ0"/>
<evidence type="ECO:0000256" key="5">
    <source>
        <dbReference type="ARBA" id="ARBA00023136"/>
    </source>
</evidence>
<evidence type="ECO:0000256" key="3">
    <source>
        <dbReference type="ARBA" id="ARBA00022692"/>
    </source>
</evidence>
<dbReference type="EMBL" id="LLYA01000090">
    <property type="protein sequence ID" value="KRR28464.1"/>
    <property type="molecule type" value="Genomic_DNA"/>
</dbReference>
<name>A0A0R3NEZ0_9BRAD</name>
<protein>
    <submittedName>
        <fullName evidence="9">Peptide ABC transporter permease</fullName>
    </submittedName>
</protein>
<evidence type="ECO:0000259" key="8">
    <source>
        <dbReference type="Pfam" id="PF12704"/>
    </source>
</evidence>
<keyword evidence="5 6" id="KW-0472">Membrane</keyword>
<comment type="subcellular location">
    <subcellularLocation>
        <location evidence="1">Cell membrane</location>
        <topology evidence="1">Multi-pass membrane protein</topology>
    </subcellularLocation>
</comment>
<dbReference type="InterPro" id="IPR050250">
    <property type="entry name" value="Macrolide_Exporter_MacB"/>
</dbReference>
<comment type="caution">
    <text evidence="9">The sequence shown here is derived from an EMBL/GenBank/DDBJ whole genome shotgun (WGS) entry which is preliminary data.</text>
</comment>
<sequence length="396" mass="41897">MRSLWLQVAAVTAINLKSISQRRWLSLSTVIAIALVVIVLLAFLAMANGFQRTIAGSGADDIAIVLRAGSQAEINSTVSRDQVRLIEDGPGIARGSDGKPLISPELYLVVDGIKRTTKTKANLPLRGIGEQGSELRKDVRITAGRMFNRGSNEVVVGKALLREFEGLDLGSTVSFGATRWTVVGVFEAGGSVFESEIWADLSVVQSLFNRNNIVQIVRARLTGPAALNELKSYSDNDPRLKLDVKSEASYFAEQASQTSDLIQKLGWPLAIAMALGAVAGALNTMYSSVAARATEIATLRAIGFGGFPAFVGTLAESLLLAAIGGLLGAAATYLIFDGVTASTLGGNFTQVVFDFKLSPWLIAEGVMLALIVGLIGGLFPALRAARLPIVEGLYAN</sequence>
<dbReference type="Pfam" id="PF12704">
    <property type="entry name" value="MacB_PCD"/>
    <property type="match status" value="1"/>
</dbReference>
<gene>
    <name evidence="9" type="ORF">CQ13_20965</name>
</gene>
<dbReference type="GO" id="GO:0005886">
    <property type="term" value="C:plasma membrane"/>
    <property type="evidence" value="ECO:0007669"/>
    <property type="project" value="UniProtKB-SubCell"/>
</dbReference>
<keyword evidence="3 6" id="KW-0812">Transmembrane</keyword>
<dbReference type="InterPro" id="IPR003838">
    <property type="entry name" value="ABC3_permease_C"/>
</dbReference>
<feature type="domain" description="ABC3 transporter permease C-terminal" evidence="7">
    <location>
        <begin position="270"/>
        <end position="388"/>
    </location>
</feature>
<dbReference type="RefSeq" id="WP_057842960.1">
    <property type="nucleotide sequence ID" value="NZ_LLYA01000090.1"/>
</dbReference>
<evidence type="ECO:0000256" key="2">
    <source>
        <dbReference type="ARBA" id="ARBA00022475"/>
    </source>
</evidence>
<keyword evidence="10" id="KW-1185">Reference proteome</keyword>
<feature type="transmembrane region" description="Helical" evidence="6">
    <location>
        <begin position="307"/>
        <end position="336"/>
    </location>
</feature>
<keyword evidence="2" id="KW-1003">Cell membrane</keyword>
<keyword evidence="4 6" id="KW-1133">Transmembrane helix</keyword>
<evidence type="ECO:0000256" key="4">
    <source>
        <dbReference type="ARBA" id="ARBA00022989"/>
    </source>
</evidence>
<evidence type="ECO:0000313" key="10">
    <source>
        <dbReference type="Proteomes" id="UP000052023"/>
    </source>
</evidence>
<organism evidence="9 10">
    <name type="scientific">Bradyrhizobium retamae</name>
    <dbReference type="NCBI Taxonomy" id="1300035"/>
    <lineage>
        <taxon>Bacteria</taxon>
        <taxon>Pseudomonadati</taxon>
        <taxon>Pseudomonadota</taxon>
        <taxon>Alphaproteobacteria</taxon>
        <taxon>Hyphomicrobiales</taxon>
        <taxon>Nitrobacteraceae</taxon>
        <taxon>Bradyrhizobium</taxon>
    </lineage>
</organism>
<dbReference type="GO" id="GO:0022857">
    <property type="term" value="F:transmembrane transporter activity"/>
    <property type="evidence" value="ECO:0007669"/>
    <property type="project" value="TreeGrafter"/>
</dbReference>
<accession>A0A0R3NEZ0</accession>
<evidence type="ECO:0000256" key="6">
    <source>
        <dbReference type="SAM" id="Phobius"/>
    </source>
</evidence>
<proteinExistence type="predicted"/>
<dbReference type="Pfam" id="PF02687">
    <property type="entry name" value="FtsX"/>
    <property type="match status" value="1"/>
</dbReference>
<feature type="transmembrane region" description="Helical" evidence="6">
    <location>
        <begin position="360"/>
        <end position="382"/>
    </location>
</feature>
<evidence type="ECO:0000313" key="9">
    <source>
        <dbReference type="EMBL" id="KRR28464.1"/>
    </source>
</evidence>
<feature type="transmembrane region" description="Helical" evidence="6">
    <location>
        <begin position="24"/>
        <end position="47"/>
    </location>
</feature>
<reference evidence="9 10" key="1">
    <citation type="submission" date="2014-03" db="EMBL/GenBank/DDBJ databases">
        <title>Bradyrhizobium valentinum sp. nov., isolated from effective nodules of Lupinus mariae-josephae, a lupine endemic of basic-lime soils in Eastern Spain.</title>
        <authorList>
            <person name="Duran D."/>
            <person name="Rey L."/>
            <person name="Navarro A."/>
            <person name="Busquets A."/>
            <person name="Imperial J."/>
            <person name="Ruiz-Argueso T."/>
        </authorList>
    </citation>
    <scope>NUCLEOTIDE SEQUENCE [LARGE SCALE GENOMIC DNA]</scope>
    <source>
        <strain evidence="9 10">Ro19</strain>
    </source>
</reference>
<feature type="transmembrane region" description="Helical" evidence="6">
    <location>
        <begin position="265"/>
        <end position="286"/>
    </location>
</feature>
<dbReference type="PANTHER" id="PTHR30572">
    <property type="entry name" value="MEMBRANE COMPONENT OF TRANSPORTER-RELATED"/>
    <property type="match status" value="1"/>
</dbReference>
<dbReference type="Proteomes" id="UP000052023">
    <property type="component" value="Unassembled WGS sequence"/>
</dbReference>
<dbReference type="PANTHER" id="PTHR30572:SF15">
    <property type="entry name" value="ABC TRANSPORTER PERMEASE"/>
    <property type="match status" value="1"/>
</dbReference>
<dbReference type="OrthoDB" id="241967at2"/>
<evidence type="ECO:0000256" key="1">
    <source>
        <dbReference type="ARBA" id="ARBA00004651"/>
    </source>
</evidence>
<evidence type="ECO:0000259" key="7">
    <source>
        <dbReference type="Pfam" id="PF02687"/>
    </source>
</evidence>
<feature type="domain" description="MacB-like periplasmic core" evidence="8">
    <location>
        <begin position="27"/>
        <end position="225"/>
    </location>
</feature>
<dbReference type="InterPro" id="IPR025857">
    <property type="entry name" value="MacB_PCD"/>
</dbReference>